<name>A0AAD6Z9L6_9AGAR</name>
<reference evidence="1" key="1">
    <citation type="submission" date="2023-03" db="EMBL/GenBank/DDBJ databases">
        <title>Massive genome expansion in bonnet fungi (Mycena s.s.) driven by repeated elements and novel gene families across ecological guilds.</title>
        <authorList>
            <consortium name="Lawrence Berkeley National Laboratory"/>
            <person name="Harder C.B."/>
            <person name="Miyauchi S."/>
            <person name="Viragh M."/>
            <person name="Kuo A."/>
            <person name="Thoen E."/>
            <person name="Andreopoulos B."/>
            <person name="Lu D."/>
            <person name="Skrede I."/>
            <person name="Drula E."/>
            <person name="Henrissat B."/>
            <person name="Morin E."/>
            <person name="Kohler A."/>
            <person name="Barry K."/>
            <person name="LaButti K."/>
            <person name="Morin E."/>
            <person name="Salamov A."/>
            <person name="Lipzen A."/>
            <person name="Mereny Z."/>
            <person name="Hegedus B."/>
            <person name="Baldrian P."/>
            <person name="Stursova M."/>
            <person name="Weitz H."/>
            <person name="Taylor A."/>
            <person name="Grigoriev I.V."/>
            <person name="Nagy L.G."/>
            <person name="Martin F."/>
            <person name="Kauserud H."/>
        </authorList>
    </citation>
    <scope>NUCLEOTIDE SEQUENCE</scope>
    <source>
        <strain evidence="1">CBHHK002</strain>
    </source>
</reference>
<evidence type="ECO:0000313" key="1">
    <source>
        <dbReference type="EMBL" id="KAJ7312585.1"/>
    </source>
</evidence>
<sequence>MNLINCSLLGSAITAFFLFYSRSISLCLFVGRRRVPPWVSCTEFDSRVRTFNQLPSKYAVLQIRPALTRPQFLDESMLPTLQGSTNDATLRLRLVG</sequence>
<proteinExistence type="predicted"/>
<protein>
    <submittedName>
        <fullName evidence="1">Uncharacterized protein</fullName>
    </submittedName>
</protein>
<organism evidence="1 2">
    <name type="scientific">Mycena albidolilacea</name>
    <dbReference type="NCBI Taxonomy" id="1033008"/>
    <lineage>
        <taxon>Eukaryota</taxon>
        <taxon>Fungi</taxon>
        <taxon>Dikarya</taxon>
        <taxon>Basidiomycota</taxon>
        <taxon>Agaricomycotina</taxon>
        <taxon>Agaricomycetes</taxon>
        <taxon>Agaricomycetidae</taxon>
        <taxon>Agaricales</taxon>
        <taxon>Marasmiineae</taxon>
        <taxon>Mycenaceae</taxon>
        <taxon>Mycena</taxon>
    </lineage>
</organism>
<gene>
    <name evidence="1" type="ORF">DFH08DRAFT_896748</name>
</gene>
<dbReference type="Proteomes" id="UP001218218">
    <property type="component" value="Unassembled WGS sequence"/>
</dbReference>
<keyword evidence="2" id="KW-1185">Reference proteome</keyword>
<accession>A0AAD6Z9L6</accession>
<dbReference type="AlphaFoldDB" id="A0AAD6Z9L6"/>
<dbReference type="EMBL" id="JARIHO010000071">
    <property type="protein sequence ID" value="KAJ7312585.1"/>
    <property type="molecule type" value="Genomic_DNA"/>
</dbReference>
<comment type="caution">
    <text evidence="1">The sequence shown here is derived from an EMBL/GenBank/DDBJ whole genome shotgun (WGS) entry which is preliminary data.</text>
</comment>
<evidence type="ECO:0000313" key="2">
    <source>
        <dbReference type="Proteomes" id="UP001218218"/>
    </source>
</evidence>